<keyword evidence="2" id="KW-1185">Reference proteome</keyword>
<proteinExistence type="predicted"/>
<dbReference type="Proteomes" id="UP000323671">
    <property type="component" value="Chromosome"/>
</dbReference>
<evidence type="ECO:0000313" key="2">
    <source>
        <dbReference type="Proteomes" id="UP000323671"/>
    </source>
</evidence>
<gene>
    <name evidence="1" type="ORF">OTERR_12860</name>
</gene>
<evidence type="ECO:0000313" key="1">
    <source>
        <dbReference type="EMBL" id="QEL64762.1"/>
    </source>
</evidence>
<dbReference type="InterPro" id="IPR056113">
    <property type="entry name" value="DUF7696"/>
</dbReference>
<dbReference type="EMBL" id="CP022579">
    <property type="protein sequence ID" value="QEL64762.1"/>
    <property type="molecule type" value="Genomic_DNA"/>
</dbReference>
<sequence length="69" mass="7684">MCGREPCNKPNCTWGEAHRLEGEARAVAAMSAEARTEYHALVVKKRGEVAGQELIRAVRELWKHKPGAK</sequence>
<protein>
    <submittedName>
        <fullName evidence="1">Uncharacterized protein</fullName>
    </submittedName>
</protein>
<dbReference type="AlphaFoldDB" id="A0A5C1E730"/>
<reference evidence="1 2" key="1">
    <citation type="submission" date="2017-07" db="EMBL/GenBank/DDBJ databases">
        <title>Complete genome sequence of Oryzomicrobium terrae TPP412.</title>
        <authorList>
            <person name="Chiu L.-W."/>
            <person name="Lo K.-J."/>
            <person name="Tsai Y.-M."/>
            <person name="Lin S.-S."/>
            <person name="Kuo C.-H."/>
            <person name="Liu C.-T."/>
        </authorList>
    </citation>
    <scope>NUCLEOTIDE SEQUENCE [LARGE SCALE GENOMIC DNA]</scope>
    <source>
        <strain evidence="1 2">TPP412</strain>
    </source>
</reference>
<dbReference type="Pfam" id="PF24751">
    <property type="entry name" value="DUF7696"/>
    <property type="match status" value="1"/>
</dbReference>
<name>A0A5C1E730_9RHOO</name>
<accession>A0A5C1E730</accession>
<dbReference type="KEGG" id="otr:OTERR_12860"/>
<organism evidence="1 2">
    <name type="scientific">Oryzomicrobium terrae</name>
    <dbReference type="NCBI Taxonomy" id="1735038"/>
    <lineage>
        <taxon>Bacteria</taxon>
        <taxon>Pseudomonadati</taxon>
        <taxon>Pseudomonadota</taxon>
        <taxon>Betaproteobacteria</taxon>
        <taxon>Rhodocyclales</taxon>
        <taxon>Rhodocyclaceae</taxon>
        <taxon>Oryzomicrobium</taxon>
    </lineage>
</organism>